<keyword evidence="3" id="KW-1185">Reference proteome</keyword>
<evidence type="ECO:0000313" key="2">
    <source>
        <dbReference type="EMBL" id="SFO23902.1"/>
    </source>
</evidence>
<accession>A0A1I5FJM6</accession>
<sequence>MTVGATAGVTVVAPGNRPAVDGTDVDGIDVDGLAVAAPAGGPRALPSVQDIVVALPVGVDGAAPSPVTVTFDMGRPDLAGVVAAACDSIFVMAGLPGLTAFEEALGGTGVSLEGLGQVGMLVPVAGLRGEERYRDARRSPNRHRLREAFEQYTRRLPARRAAAEAAVGAAARAAARSRLGASRDEVVREARRYLSVAPGDPVAAAVLGGTAPNRLAGPDVIGLATDLVRIAGARDRLDRVQEAQRRVQEQWERDKRSVVEEDYTRRSVRQGTPLTPEQSAEAARALAAIGDSAAVREARQRTSDERMDLARLVTDLASQRPVLFRLWRTDAPFEARRAVLRSGGGTIVRDRAVLASSAPLRDAVTATPSGRRGRRRPSSAIASTTSPTSSGTSPPSSTRCCRSRTPTTATSPAGRHRSASAPRSLLAT</sequence>
<dbReference type="RefSeq" id="WP_143108122.1">
    <property type="nucleotide sequence ID" value="NZ_FOWE01000005.1"/>
</dbReference>
<dbReference type="EMBL" id="FOWE01000005">
    <property type="protein sequence ID" value="SFO23902.1"/>
    <property type="molecule type" value="Genomic_DNA"/>
</dbReference>
<name>A0A1I5FJM6_9ACTN</name>
<organism evidence="2 3">
    <name type="scientific">Geodermatophilus obscurus</name>
    <dbReference type="NCBI Taxonomy" id="1861"/>
    <lineage>
        <taxon>Bacteria</taxon>
        <taxon>Bacillati</taxon>
        <taxon>Actinomycetota</taxon>
        <taxon>Actinomycetes</taxon>
        <taxon>Geodermatophilales</taxon>
        <taxon>Geodermatophilaceae</taxon>
        <taxon>Geodermatophilus</taxon>
    </lineage>
</organism>
<feature type="compositionally biased region" description="Low complexity" evidence="1">
    <location>
        <begin position="378"/>
        <end position="413"/>
    </location>
</feature>
<reference evidence="3" key="1">
    <citation type="submission" date="2016-10" db="EMBL/GenBank/DDBJ databases">
        <authorList>
            <person name="Varghese N."/>
            <person name="Submissions S."/>
        </authorList>
    </citation>
    <scope>NUCLEOTIDE SEQUENCE [LARGE SCALE GENOMIC DNA]</scope>
    <source>
        <strain evidence="3">DSM 43161</strain>
    </source>
</reference>
<evidence type="ECO:0000313" key="3">
    <source>
        <dbReference type="Proteomes" id="UP000183642"/>
    </source>
</evidence>
<feature type="compositionally biased region" description="Polar residues" evidence="1">
    <location>
        <begin position="269"/>
        <end position="278"/>
    </location>
</feature>
<dbReference type="Proteomes" id="UP000183642">
    <property type="component" value="Unassembled WGS sequence"/>
</dbReference>
<protein>
    <submittedName>
        <fullName evidence="2">Uncharacterized protein</fullName>
    </submittedName>
</protein>
<dbReference type="AlphaFoldDB" id="A0A1I5FJM6"/>
<evidence type="ECO:0000256" key="1">
    <source>
        <dbReference type="SAM" id="MobiDB-lite"/>
    </source>
</evidence>
<feature type="region of interest" description="Disordered" evidence="1">
    <location>
        <begin position="363"/>
        <end position="428"/>
    </location>
</feature>
<gene>
    <name evidence="2" type="ORF">SAMN05660359_02148</name>
</gene>
<feature type="region of interest" description="Disordered" evidence="1">
    <location>
        <begin position="262"/>
        <end position="282"/>
    </location>
</feature>
<proteinExistence type="predicted"/>